<keyword evidence="1" id="KW-0805">Transcription regulation</keyword>
<dbReference type="Pfam" id="PF13211">
    <property type="entry name" value="DUF4019"/>
    <property type="match status" value="1"/>
</dbReference>
<evidence type="ECO:0000256" key="2">
    <source>
        <dbReference type="ARBA" id="ARBA00023125"/>
    </source>
</evidence>
<organism evidence="7 8">
    <name type="scientific">Erythrobacter crassostreae</name>
    <dbReference type="NCBI Taxonomy" id="2828328"/>
    <lineage>
        <taxon>Bacteria</taxon>
        <taxon>Pseudomonadati</taxon>
        <taxon>Pseudomonadota</taxon>
        <taxon>Alphaproteobacteria</taxon>
        <taxon>Sphingomonadales</taxon>
        <taxon>Erythrobacteraceae</taxon>
        <taxon>Erythrobacter/Porphyrobacter group</taxon>
        <taxon>Erythrobacter</taxon>
    </lineage>
</organism>
<keyword evidence="5" id="KW-0472">Membrane</keyword>
<dbReference type="GO" id="GO:0006355">
    <property type="term" value="P:regulation of DNA-templated transcription"/>
    <property type="evidence" value="ECO:0007669"/>
    <property type="project" value="InterPro"/>
</dbReference>
<reference evidence="7" key="1">
    <citation type="submission" date="2021-04" db="EMBL/GenBank/DDBJ databases">
        <authorList>
            <person name="Pira H."/>
            <person name="Risdian C."/>
            <person name="Wink J."/>
        </authorList>
    </citation>
    <scope>NUCLEOTIDE SEQUENCE</scope>
    <source>
        <strain evidence="7">WH158</strain>
    </source>
</reference>
<dbReference type="CDD" id="cd06170">
    <property type="entry name" value="LuxR_C_like"/>
    <property type="match status" value="1"/>
</dbReference>
<feature type="compositionally biased region" description="Low complexity" evidence="4">
    <location>
        <begin position="81"/>
        <end position="91"/>
    </location>
</feature>
<accession>A0A9X1JN31</accession>
<evidence type="ECO:0000256" key="4">
    <source>
        <dbReference type="SAM" id="MobiDB-lite"/>
    </source>
</evidence>
<dbReference type="InterPro" id="IPR000792">
    <property type="entry name" value="Tscrpt_reg_LuxR_C"/>
</dbReference>
<dbReference type="Proteomes" id="UP001138681">
    <property type="component" value="Unassembled WGS sequence"/>
</dbReference>
<evidence type="ECO:0000313" key="8">
    <source>
        <dbReference type="Proteomes" id="UP001138681"/>
    </source>
</evidence>
<dbReference type="PANTHER" id="PTHR44688:SF16">
    <property type="entry name" value="DNA-BINDING TRANSCRIPTIONAL ACTIVATOR DEVR_DOSR"/>
    <property type="match status" value="1"/>
</dbReference>
<evidence type="ECO:0000256" key="1">
    <source>
        <dbReference type="ARBA" id="ARBA00023015"/>
    </source>
</evidence>
<comment type="caution">
    <text evidence="7">The sequence shown here is derived from an EMBL/GenBank/DDBJ whole genome shotgun (WGS) entry which is preliminary data.</text>
</comment>
<dbReference type="EMBL" id="JAGSPC010000002">
    <property type="protein sequence ID" value="MBV7260049.1"/>
    <property type="molecule type" value="Genomic_DNA"/>
</dbReference>
<dbReference type="Pfam" id="PF00196">
    <property type="entry name" value="GerE"/>
    <property type="match status" value="1"/>
</dbReference>
<keyword evidence="3" id="KW-0804">Transcription</keyword>
<feature type="compositionally biased region" description="Polar residues" evidence="4">
    <location>
        <begin position="142"/>
        <end position="154"/>
    </location>
</feature>
<dbReference type="RefSeq" id="WP_218405437.1">
    <property type="nucleotide sequence ID" value="NZ_JAGSPC010000002.1"/>
</dbReference>
<dbReference type="PROSITE" id="PS50043">
    <property type="entry name" value="HTH_LUXR_2"/>
    <property type="match status" value="1"/>
</dbReference>
<feature type="region of interest" description="Disordered" evidence="4">
    <location>
        <begin position="64"/>
        <end position="94"/>
    </location>
</feature>
<evidence type="ECO:0000256" key="5">
    <source>
        <dbReference type="SAM" id="Phobius"/>
    </source>
</evidence>
<keyword evidence="8" id="KW-1185">Reference proteome</keyword>
<feature type="domain" description="HTH luxR-type" evidence="6">
    <location>
        <begin position="1"/>
        <end position="66"/>
    </location>
</feature>
<keyword evidence="5" id="KW-1133">Transmembrane helix</keyword>
<gene>
    <name evidence="7" type="ORF">KCG46_10765</name>
</gene>
<evidence type="ECO:0000259" key="6">
    <source>
        <dbReference type="PROSITE" id="PS50043"/>
    </source>
</evidence>
<keyword evidence="5" id="KW-0812">Transmembrane</keyword>
<name>A0A9X1JN31_9SPHN</name>
<proteinExistence type="predicted"/>
<dbReference type="InterPro" id="IPR025091">
    <property type="entry name" value="DUF4019"/>
</dbReference>
<keyword evidence="2" id="KW-0238">DNA-binding</keyword>
<dbReference type="SMART" id="SM00421">
    <property type="entry name" value="HTH_LUXR"/>
    <property type="match status" value="1"/>
</dbReference>
<feature type="transmembrane region" description="Helical" evidence="5">
    <location>
        <begin position="103"/>
        <end position="126"/>
    </location>
</feature>
<evidence type="ECO:0000256" key="3">
    <source>
        <dbReference type="ARBA" id="ARBA00023163"/>
    </source>
</evidence>
<dbReference type="PANTHER" id="PTHR44688">
    <property type="entry name" value="DNA-BINDING TRANSCRIPTIONAL ACTIVATOR DEVR_DOSR"/>
    <property type="match status" value="1"/>
</dbReference>
<sequence length="273" mass="29106">MSATLADLTEKEKEALRLLLAGHDAKSSAAQLDLSVHTVNDRLRNARRKLDVSSSREAARILGVAEETAPQNSAHTSFGIADAGDGADTATLNNTEPKRSSGLIWLAGGMLIMSILIAAAIIGVVYSGSEESSVKTEEVASTEATAPQSETASDMTEEQASPAALKRATTFIAAVDALNWEGSWNVAGEFFQTSTSAEEWAELVEPVRKPLGAVSERRLVSVQQVETLPGAPEGDYEILIYQTKFTEVEIISTETIVTVRNGDGFDVAGYFIN</sequence>
<dbReference type="GO" id="GO:0003677">
    <property type="term" value="F:DNA binding"/>
    <property type="evidence" value="ECO:0007669"/>
    <property type="project" value="UniProtKB-KW"/>
</dbReference>
<feature type="region of interest" description="Disordered" evidence="4">
    <location>
        <begin position="136"/>
        <end position="160"/>
    </location>
</feature>
<dbReference type="AlphaFoldDB" id="A0A9X1JN31"/>
<protein>
    <submittedName>
        <fullName evidence="7">DUF4019 domain-containing protein</fullName>
    </submittedName>
</protein>
<evidence type="ECO:0000313" key="7">
    <source>
        <dbReference type="EMBL" id="MBV7260049.1"/>
    </source>
</evidence>